<organism evidence="1 2">
    <name type="scientific">Empedobacter falsenii</name>
    <dbReference type="NCBI Taxonomy" id="343874"/>
    <lineage>
        <taxon>Bacteria</taxon>
        <taxon>Pseudomonadati</taxon>
        <taxon>Bacteroidota</taxon>
        <taxon>Flavobacteriia</taxon>
        <taxon>Flavobacteriales</taxon>
        <taxon>Weeksellaceae</taxon>
        <taxon>Empedobacter</taxon>
    </lineage>
</organism>
<gene>
    <name evidence="1" type="ORF">NCTC13456_01327</name>
</gene>
<dbReference type="AlphaFoldDB" id="A0A376G6N9"/>
<proteinExistence type="predicted"/>
<dbReference type="EMBL" id="UFXS01000001">
    <property type="protein sequence ID" value="STD55033.1"/>
    <property type="molecule type" value="Genomic_DNA"/>
</dbReference>
<sequence length="157" mass="18424">MFKRFNLFIRRIFNSTNSLDFKNLSKNEIIDCFLLAINTKDVSLLQQVLLIAYKNGLDIDYSDIIIKILSEDWHDEHEDLVNAIYLQDIKSDDFIGPLKNIIENKNRFRKYDDETESTLRKCIHVLKTIDTVKANNLINELKQTNNPNILSALENYN</sequence>
<dbReference type="RefSeq" id="WP_114999490.1">
    <property type="nucleotide sequence ID" value="NZ_UFXS01000001.1"/>
</dbReference>
<dbReference type="Proteomes" id="UP000254737">
    <property type="component" value="Unassembled WGS sequence"/>
</dbReference>
<accession>A0A376G6N9</accession>
<reference evidence="1 2" key="1">
    <citation type="submission" date="2018-06" db="EMBL/GenBank/DDBJ databases">
        <authorList>
            <consortium name="Pathogen Informatics"/>
            <person name="Doyle S."/>
        </authorList>
    </citation>
    <scope>NUCLEOTIDE SEQUENCE [LARGE SCALE GENOMIC DNA]</scope>
    <source>
        <strain evidence="1 2">NCTC13456</strain>
    </source>
</reference>
<name>A0A376G6N9_9FLAO</name>
<protein>
    <submittedName>
        <fullName evidence="1">Uncharacterized protein</fullName>
    </submittedName>
</protein>
<evidence type="ECO:0000313" key="2">
    <source>
        <dbReference type="Proteomes" id="UP000254737"/>
    </source>
</evidence>
<evidence type="ECO:0000313" key="1">
    <source>
        <dbReference type="EMBL" id="STD55033.1"/>
    </source>
</evidence>